<evidence type="ECO:0000256" key="8">
    <source>
        <dbReference type="ARBA" id="ARBA00023242"/>
    </source>
</evidence>
<dbReference type="GeneID" id="11503442"/>
<dbReference type="RefSeq" id="XP_003679443.1">
    <property type="nucleotide sequence ID" value="XM_003679395.1"/>
</dbReference>
<dbReference type="GO" id="GO:0033617">
    <property type="term" value="P:mitochondrial respiratory chain complex IV assembly"/>
    <property type="evidence" value="ECO:0007669"/>
    <property type="project" value="EnsemblFungi"/>
</dbReference>
<dbReference type="FunCoup" id="G8ZNN8">
    <property type="interactions" value="187"/>
</dbReference>
<evidence type="ECO:0000256" key="4">
    <source>
        <dbReference type="ARBA" id="ARBA00006425"/>
    </source>
</evidence>
<dbReference type="GO" id="GO:0005507">
    <property type="term" value="F:copper ion binding"/>
    <property type="evidence" value="ECO:0007669"/>
    <property type="project" value="EnsemblFungi"/>
</dbReference>
<dbReference type="PANTHER" id="PTHR47677:SF1">
    <property type="entry name" value="CYTOCHROME C OXIDASE ASSEMBLY FACTOR 6"/>
    <property type="match status" value="1"/>
</dbReference>
<dbReference type="Gene3D" id="1.10.10.140">
    <property type="entry name" value="Cytochrome c oxidase, subunit VIb"/>
    <property type="match status" value="1"/>
</dbReference>
<organism evidence="9 10">
    <name type="scientific">Torulaspora delbrueckii</name>
    <name type="common">Yeast</name>
    <name type="synonym">Candida colliculosa</name>
    <dbReference type="NCBI Taxonomy" id="4950"/>
    <lineage>
        <taxon>Eukaryota</taxon>
        <taxon>Fungi</taxon>
        <taxon>Dikarya</taxon>
        <taxon>Ascomycota</taxon>
        <taxon>Saccharomycotina</taxon>
        <taxon>Saccharomycetes</taxon>
        <taxon>Saccharomycetales</taxon>
        <taxon>Saccharomycetaceae</taxon>
        <taxon>Torulaspora</taxon>
    </lineage>
</organism>
<dbReference type="KEGG" id="tdl:TDEL_0B01030"/>
<dbReference type="SUPFAM" id="SSF47694">
    <property type="entry name" value="Cytochrome c oxidase subunit h"/>
    <property type="match status" value="1"/>
</dbReference>
<dbReference type="OrthoDB" id="5545577at2759"/>
<dbReference type="GO" id="GO:0005758">
    <property type="term" value="C:mitochondrial intermembrane space"/>
    <property type="evidence" value="ECO:0007669"/>
    <property type="project" value="UniProtKB-SubCell"/>
</dbReference>
<dbReference type="EMBL" id="HE616743">
    <property type="protein sequence ID" value="CCE90232.1"/>
    <property type="molecule type" value="Genomic_DNA"/>
</dbReference>
<comment type="subcellular location">
    <subcellularLocation>
        <location evidence="2">Cytoplasm</location>
    </subcellularLocation>
    <subcellularLocation>
        <location evidence="3">Mitochondrion intermembrane space</location>
    </subcellularLocation>
    <subcellularLocation>
        <location evidence="1">Nucleus</location>
    </subcellularLocation>
</comment>
<dbReference type="InterPro" id="IPR048280">
    <property type="entry name" value="COX6B-like"/>
</dbReference>
<dbReference type="HOGENOM" id="CLU_142408_0_0_1"/>
<dbReference type="AlphaFoldDB" id="G8ZNN8"/>
<proteinExistence type="inferred from homology"/>
<keyword evidence="10" id="KW-1185">Reference proteome</keyword>
<dbReference type="eggNOG" id="ENOG502S7HF">
    <property type="taxonomic scope" value="Eukaryota"/>
</dbReference>
<dbReference type="Pfam" id="PF02297">
    <property type="entry name" value="COX6B"/>
    <property type="match status" value="1"/>
</dbReference>
<dbReference type="Proteomes" id="UP000005627">
    <property type="component" value="Chromosome 2"/>
</dbReference>
<evidence type="ECO:0008006" key="11">
    <source>
        <dbReference type="Google" id="ProtNLM"/>
    </source>
</evidence>
<dbReference type="InterPro" id="IPR036549">
    <property type="entry name" value="CX6/COA6-like_sf"/>
</dbReference>
<gene>
    <name evidence="9" type="primary">TDEL0B01030</name>
    <name evidence="9" type="ORF">TDEL_0B01030</name>
</gene>
<evidence type="ECO:0000256" key="6">
    <source>
        <dbReference type="ARBA" id="ARBA00023128"/>
    </source>
</evidence>
<dbReference type="InterPro" id="IPR048281">
    <property type="entry name" value="COA6_fun"/>
</dbReference>
<dbReference type="InParanoid" id="G8ZNN8"/>
<dbReference type="GO" id="GO:0005634">
    <property type="term" value="C:nucleus"/>
    <property type="evidence" value="ECO:0007669"/>
    <property type="project" value="UniProtKB-SubCell"/>
</dbReference>
<keyword evidence="7" id="KW-1015">Disulfide bond</keyword>
<evidence type="ECO:0000313" key="9">
    <source>
        <dbReference type="EMBL" id="CCE90232.1"/>
    </source>
</evidence>
<dbReference type="FunFam" id="1.10.10.140:FF:000003">
    <property type="entry name" value="Cytochrome c oxidase assembly factor 6"/>
    <property type="match status" value="1"/>
</dbReference>
<evidence type="ECO:0000256" key="5">
    <source>
        <dbReference type="ARBA" id="ARBA00022490"/>
    </source>
</evidence>
<dbReference type="STRING" id="1076872.G8ZNN8"/>
<evidence type="ECO:0000256" key="7">
    <source>
        <dbReference type="ARBA" id="ARBA00023157"/>
    </source>
</evidence>
<keyword evidence="6" id="KW-0496">Mitochondrion</keyword>
<evidence type="ECO:0000256" key="1">
    <source>
        <dbReference type="ARBA" id="ARBA00004123"/>
    </source>
</evidence>
<evidence type="ECO:0000256" key="3">
    <source>
        <dbReference type="ARBA" id="ARBA00004569"/>
    </source>
</evidence>
<evidence type="ECO:0000256" key="2">
    <source>
        <dbReference type="ARBA" id="ARBA00004496"/>
    </source>
</evidence>
<name>G8ZNN8_TORDE</name>
<dbReference type="GO" id="GO:0006878">
    <property type="term" value="P:intracellular copper ion homeostasis"/>
    <property type="evidence" value="ECO:0007669"/>
    <property type="project" value="EnsemblFungi"/>
</dbReference>
<keyword evidence="5" id="KW-0963">Cytoplasm</keyword>
<comment type="similarity">
    <text evidence="4">Belongs to the cytochrome c oxidase subunit 6B family.</text>
</comment>
<dbReference type="PANTHER" id="PTHR47677">
    <property type="entry name" value="CYTOCHROME C OXIDASE ASSEMBLY FACTOR 6"/>
    <property type="match status" value="1"/>
</dbReference>
<keyword evidence="8" id="KW-0539">Nucleus</keyword>
<accession>G8ZNN8</accession>
<sequence>MGWFSKKEYSPADRSSRQQCWEARDGFFHCLDGLGVVNALDPKQQKSIGDQCGNEEHKFRGSCAESWVKYFKEKRVVDYKKEQFVKEMEKQNATPIELTPEQMHNQRKK</sequence>
<reference evidence="9 10" key="1">
    <citation type="journal article" date="2011" name="Proc. Natl. Acad. Sci. U.S.A.">
        <title>Evolutionary erosion of yeast sex chromosomes by mating-type switching accidents.</title>
        <authorList>
            <person name="Gordon J.L."/>
            <person name="Armisen D."/>
            <person name="Proux-Wera E."/>
            <person name="Oheigeartaigh S.S."/>
            <person name="Byrne K.P."/>
            <person name="Wolfe K.H."/>
        </authorList>
    </citation>
    <scope>NUCLEOTIDE SEQUENCE [LARGE SCALE GENOMIC DNA]</scope>
    <source>
        <strain evidence="10">ATCC 10662 / CBS 1146 / NBRC 0425 / NCYC 2629 / NRRL Y-866</strain>
    </source>
</reference>
<evidence type="ECO:0000313" key="10">
    <source>
        <dbReference type="Proteomes" id="UP000005627"/>
    </source>
</evidence>
<protein>
    <recommendedName>
        <fullName evidence="11">Cytochrome c oxidase assembly factor 6</fullName>
    </recommendedName>
</protein>